<reference evidence="2 3" key="2">
    <citation type="submission" date="2020-05" db="EMBL/GenBank/DDBJ databases">
        <authorList>
            <person name="Campoy J."/>
            <person name="Schneeberger K."/>
            <person name="Spophaly S."/>
        </authorList>
    </citation>
    <scope>NUCLEOTIDE SEQUENCE [LARGE SCALE GENOMIC DNA]</scope>
    <source>
        <strain evidence="2">PruArmRojPasFocal</strain>
    </source>
</reference>
<dbReference type="EMBL" id="CAEKKB010000003">
    <property type="protein sequence ID" value="CAB4304578.1"/>
    <property type="molecule type" value="Genomic_DNA"/>
</dbReference>
<gene>
    <name evidence="1" type="ORF">CURHAP_LOCUS22505</name>
    <name evidence="2" type="ORF">ORAREDHAP_LOCUS22257</name>
</gene>
<reference evidence="4" key="1">
    <citation type="journal article" date="2020" name="Genome Biol.">
        <title>Gamete binning: chromosome-level and haplotype-resolved genome assembly enabled by high-throughput single-cell sequencing of gamete genomes.</title>
        <authorList>
            <person name="Campoy J.A."/>
            <person name="Sun H."/>
            <person name="Goel M."/>
            <person name="Jiao W.-B."/>
            <person name="Folz-Donahue K."/>
            <person name="Wang N."/>
            <person name="Rubio M."/>
            <person name="Liu C."/>
            <person name="Kukat C."/>
            <person name="Ruiz D."/>
            <person name="Huettel B."/>
            <person name="Schneeberger K."/>
        </authorList>
    </citation>
    <scope>NUCLEOTIDE SEQUENCE [LARGE SCALE GENOMIC DNA]</scope>
    <source>
        <strain evidence="4">cv. Rojo Pasion</strain>
    </source>
</reference>
<evidence type="ECO:0000313" key="2">
    <source>
        <dbReference type="EMBL" id="CAB4304578.1"/>
    </source>
</evidence>
<accession>A0A6J5X196</accession>
<dbReference type="PANTHER" id="PTHR31903">
    <property type="entry name" value="F12F1.11-RELATED"/>
    <property type="match status" value="1"/>
</dbReference>
<evidence type="ECO:0000313" key="4">
    <source>
        <dbReference type="Proteomes" id="UP000507245"/>
    </source>
</evidence>
<proteinExistence type="predicted"/>
<evidence type="ECO:0000313" key="1">
    <source>
        <dbReference type="EMBL" id="CAB4274104.1"/>
    </source>
</evidence>
<name>A0A6J5X196_PRUAR</name>
<dbReference type="AlphaFoldDB" id="A0A6J5X196"/>
<keyword evidence="4" id="KW-1185">Reference proteome</keyword>
<protein>
    <submittedName>
        <fullName evidence="2">Uncharacterized protein</fullName>
    </submittedName>
</protein>
<dbReference type="Proteomes" id="UP000507245">
    <property type="component" value="Unassembled WGS sequence"/>
</dbReference>
<dbReference type="Proteomes" id="UP000507222">
    <property type="component" value="Unassembled WGS sequence"/>
</dbReference>
<dbReference type="PANTHER" id="PTHR31903:SF12">
    <property type="match status" value="1"/>
</dbReference>
<dbReference type="EMBL" id="CAEKDK010000003">
    <property type="protein sequence ID" value="CAB4274104.1"/>
    <property type="molecule type" value="Genomic_DNA"/>
</dbReference>
<organism evidence="2 4">
    <name type="scientific">Prunus armeniaca</name>
    <name type="common">Apricot</name>
    <name type="synonym">Armeniaca vulgaris</name>
    <dbReference type="NCBI Taxonomy" id="36596"/>
    <lineage>
        <taxon>Eukaryota</taxon>
        <taxon>Viridiplantae</taxon>
        <taxon>Streptophyta</taxon>
        <taxon>Embryophyta</taxon>
        <taxon>Tracheophyta</taxon>
        <taxon>Spermatophyta</taxon>
        <taxon>Magnoliopsida</taxon>
        <taxon>eudicotyledons</taxon>
        <taxon>Gunneridae</taxon>
        <taxon>Pentapetalae</taxon>
        <taxon>rosids</taxon>
        <taxon>fabids</taxon>
        <taxon>Rosales</taxon>
        <taxon>Rosaceae</taxon>
        <taxon>Amygdaloideae</taxon>
        <taxon>Amygdaleae</taxon>
        <taxon>Prunus</taxon>
    </lineage>
</organism>
<sequence>MKKLYNKKGAVHPSPSPAPAAILTLTTALCDEDKQVLAYLISPAPPTTTTTTQAATSVVFLGIGPQTNFIKPSLHIKCVWPKLD</sequence>
<evidence type="ECO:0000313" key="3">
    <source>
        <dbReference type="Proteomes" id="UP000507222"/>
    </source>
</evidence>